<accession>A0ACC0Q6T6</accession>
<sequence length="115" mass="13035">MIEMKSEESVYTLKVLKISIFMYQKDLKLGVKVSERCIMSFPSYLRASYGSVLFCVPNLCIPLSLQPSHSSVKQWLSYMVKGLTVAKEGVNINGEDLCFPEEDPSCLKPFQLCKE</sequence>
<dbReference type="Proteomes" id="UP001062846">
    <property type="component" value="Chromosome 1"/>
</dbReference>
<keyword evidence="2" id="KW-1185">Reference proteome</keyword>
<organism evidence="1 2">
    <name type="scientific">Rhododendron molle</name>
    <name type="common">Chinese azalea</name>
    <name type="synonym">Azalea mollis</name>
    <dbReference type="NCBI Taxonomy" id="49168"/>
    <lineage>
        <taxon>Eukaryota</taxon>
        <taxon>Viridiplantae</taxon>
        <taxon>Streptophyta</taxon>
        <taxon>Embryophyta</taxon>
        <taxon>Tracheophyta</taxon>
        <taxon>Spermatophyta</taxon>
        <taxon>Magnoliopsida</taxon>
        <taxon>eudicotyledons</taxon>
        <taxon>Gunneridae</taxon>
        <taxon>Pentapetalae</taxon>
        <taxon>asterids</taxon>
        <taxon>Ericales</taxon>
        <taxon>Ericaceae</taxon>
        <taxon>Ericoideae</taxon>
        <taxon>Rhodoreae</taxon>
        <taxon>Rhododendron</taxon>
    </lineage>
</organism>
<dbReference type="EMBL" id="CM046388">
    <property type="protein sequence ID" value="KAI8573156.1"/>
    <property type="molecule type" value="Genomic_DNA"/>
</dbReference>
<name>A0ACC0Q6T6_RHOML</name>
<comment type="caution">
    <text evidence="1">The sequence shown here is derived from an EMBL/GenBank/DDBJ whole genome shotgun (WGS) entry which is preliminary data.</text>
</comment>
<proteinExistence type="predicted"/>
<evidence type="ECO:0000313" key="2">
    <source>
        <dbReference type="Proteomes" id="UP001062846"/>
    </source>
</evidence>
<evidence type="ECO:0000313" key="1">
    <source>
        <dbReference type="EMBL" id="KAI8573156.1"/>
    </source>
</evidence>
<gene>
    <name evidence="1" type="ORF">RHMOL_Rhmol01G0256700</name>
</gene>
<reference evidence="1" key="1">
    <citation type="submission" date="2022-02" db="EMBL/GenBank/DDBJ databases">
        <title>Plant Genome Project.</title>
        <authorList>
            <person name="Zhang R.-G."/>
        </authorList>
    </citation>
    <scope>NUCLEOTIDE SEQUENCE</scope>
    <source>
        <strain evidence="1">AT1</strain>
    </source>
</reference>
<protein>
    <submittedName>
        <fullName evidence="1">Uncharacterized protein</fullName>
    </submittedName>
</protein>